<proteinExistence type="predicted"/>
<protein>
    <submittedName>
        <fullName evidence="9">LTA synthase family protein</fullName>
    </submittedName>
</protein>
<dbReference type="RefSeq" id="WP_125651453.1">
    <property type="nucleotide sequence ID" value="NZ_JBHTOH010000065.1"/>
</dbReference>
<comment type="caution">
    <text evidence="9">The sequence shown here is derived from an EMBL/GenBank/DDBJ whole genome shotgun (WGS) entry which is preliminary data.</text>
</comment>
<organism evidence="9 10">
    <name type="scientific">Lapidilactobacillus gannanensis</name>
    <dbReference type="NCBI Taxonomy" id="2486002"/>
    <lineage>
        <taxon>Bacteria</taxon>
        <taxon>Bacillati</taxon>
        <taxon>Bacillota</taxon>
        <taxon>Bacilli</taxon>
        <taxon>Lactobacillales</taxon>
        <taxon>Lactobacillaceae</taxon>
        <taxon>Lapidilactobacillus</taxon>
    </lineage>
</organism>
<evidence type="ECO:0000256" key="6">
    <source>
        <dbReference type="ARBA" id="ARBA00023136"/>
    </source>
</evidence>
<accession>A0ABW4BMD5</accession>
<dbReference type="Pfam" id="PF00884">
    <property type="entry name" value="Sulfatase"/>
    <property type="match status" value="1"/>
</dbReference>
<evidence type="ECO:0000313" key="9">
    <source>
        <dbReference type="EMBL" id="MFD1411374.1"/>
    </source>
</evidence>
<name>A0ABW4BMD5_9LACO</name>
<dbReference type="Proteomes" id="UP001597191">
    <property type="component" value="Unassembled WGS sequence"/>
</dbReference>
<dbReference type="CDD" id="cd16015">
    <property type="entry name" value="LTA_synthase"/>
    <property type="match status" value="1"/>
</dbReference>
<evidence type="ECO:0000256" key="2">
    <source>
        <dbReference type="ARBA" id="ARBA00004936"/>
    </source>
</evidence>
<keyword evidence="10" id="KW-1185">Reference proteome</keyword>
<dbReference type="PANTHER" id="PTHR47371">
    <property type="entry name" value="LIPOTEICHOIC ACID SYNTHASE"/>
    <property type="match status" value="1"/>
</dbReference>
<dbReference type="InterPro" id="IPR000917">
    <property type="entry name" value="Sulfatase_N"/>
</dbReference>
<feature type="transmembrane region" description="Helical" evidence="7">
    <location>
        <begin position="34"/>
        <end position="55"/>
    </location>
</feature>
<dbReference type="EMBL" id="JBHTOH010000065">
    <property type="protein sequence ID" value="MFD1411374.1"/>
    <property type="molecule type" value="Genomic_DNA"/>
</dbReference>
<evidence type="ECO:0000256" key="4">
    <source>
        <dbReference type="ARBA" id="ARBA00022692"/>
    </source>
</evidence>
<feature type="transmembrane region" description="Helical" evidence="7">
    <location>
        <begin position="201"/>
        <end position="220"/>
    </location>
</feature>
<keyword evidence="6 7" id="KW-0472">Membrane</keyword>
<sequence length="602" mass="68477">MVSYFLAIFIFFCLFFLLLNEIRRNDLQKTNALLGVVINIASTLIITLLVTRYFLHTNILIAKNYSLGYFIKVFSLFVIVELILIFGNYFFHLSHLFEVVSIKRASLKTVLRALLVSLLIVLAVFLYKASFWTTNTFGLLNPEQLIYNLKQPMQGANSSFIDSFINGPLVVAVVTLVLVLPANLILFHVHLRVFDYLRHAYLVPVLLSVVFSVFLITLAAKNINAVGFYRYFTTSSAFIQKNYVDPDKVKLVFPTKKRNLIYIYVESLESTSIDKQEGGQMSVNLLPKLTKVSDEGIHFSNTGKKFGGAMQFYGTGWTIAGMVSQTSGLPLKVPVQGNTYANSDKQRFLPGATTLNDILEEEGYHQTILMGSDATFGGRRSYFTQHGNIKIDDWVQAKKDKRIPQNYKVWWGYEDSKLFEYAKEDLIKLSSGNQPFNFTMLTANTHHIGGFPEKNMPHKYSNQYSNVISFTDTQLTEFLTWIKAQKFYHNTTIIINGDHLSMDAKYYQNISSKKRHTFNLILNAPKNETNGIKTKNRIFGTYDMFPTTLAAIGVKIEGNRLGLGTNLLSGKKTIAERYGFNKVNDQLSQSSRFYNDTFVYGK</sequence>
<dbReference type="InterPro" id="IPR017850">
    <property type="entry name" value="Alkaline_phosphatase_core_sf"/>
</dbReference>
<dbReference type="PANTHER" id="PTHR47371:SF3">
    <property type="entry name" value="PHOSPHOGLYCEROL TRANSFERASE I"/>
    <property type="match status" value="1"/>
</dbReference>
<evidence type="ECO:0000256" key="3">
    <source>
        <dbReference type="ARBA" id="ARBA00022475"/>
    </source>
</evidence>
<gene>
    <name evidence="9" type="ORF">ACFQ4R_07220</name>
</gene>
<feature type="transmembrane region" description="Helical" evidence="7">
    <location>
        <begin position="110"/>
        <end position="127"/>
    </location>
</feature>
<reference evidence="10" key="1">
    <citation type="journal article" date="2019" name="Int. J. Syst. Evol. Microbiol.">
        <title>The Global Catalogue of Microorganisms (GCM) 10K type strain sequencing project: providing services to taxonomists for standard genome sequencing and annotation.</title>
        <authorList>
            <consortium name="The Broad Institute Genomics Platform"/>
            <consortium name="The Broad Institute Genome Sequencing Center for Infectious Disease"/>
            <person name="Wu L."/>
            <person name="Ma J."/>
        </authorList>
    </citation>
    <scope>NUCLEOTIDE SEQUENCE [LARGE SCALE GENOMIC DNA]</scope>
    <source>
        <strain evidence="10">CCM 8937</strain>
    </source>
</reference>
<feature type="transmembrane region" description="Helical" evidence="7">
    <location>
        <begin position="169"/>
        <end position="189"/>
    </location>
</feature>
<keyword evidence="3" id="KW-1003">Cell membrane</keyword>
<dbReference type="InterPro" id="IPR050448">
    <property type="entry name" value="OpgB/LTA_synthase_biosynth"/>
</dbReference>
<feature type="transmembrane region" description="Helical" evidence="7">
    <location>
        <begin position="67"/>
        <end position="90"/>
    </location>
</feature>
<evidence type="ECO:0000259" key="8">
    <source>
        <dbReference type="Pfam" id="PF00884"/>
    </source>
</evidence>
<comment type="pathway">
    <text evidence="2">Cell wall biogenesis; lipoteichoic acid biosynthesis.</text>
</comment>
<evidence type="ECO:0000256" key="1">
    <source>
        <dbReference type="ARBA" id="ARBA00004651"/>
    </source>
</evidence>
<keyword evidence="5 7" id="KW-1133">Transmembrane helix</keyword>
<dbReference type="SUPFAM" id="SSF53649">
    <property type="entry name" value="Alkaline phosphatase-like"/>
    <property type="match status" value="1"/>
</dbReference>
<evidence type="ECO:0000256" key="7">
    <source>
        <dbReference type="SAM" id="Phobius"/>
    </source>
</evidence>
<keyword evidence="4 7" id="KW-0812">Transmembrane</keyword>
<dbReference type="Gene3D" id="3.40.720.10">
    <property type="entry name" value="Alkaline Phosphatase, subunit A"/>
    <property type="match status" value="1"/>
</dbReference>
<comment type="subcellular location">
    <subcellularLocation>
        <location evidence="1">Cell membrane</location>
        <topology evidence="1">Multi-pass membrane protein</topology>
    </subcellularLocation>
</comment>
<evidence type="ECO:0000313" key="10">
    <source>
        <dbReference type="Proteomes" id="UP001597191"/>
    </source>
</evidence>
<feature type="domain" description="Sulfatase N-terminal" evidence="8">
    <location>
        <begin position="258"/>
        <end position="554"/>
    </location>
</feature>
<evidence type="ECO:0000256" key="5">
    <source>
        <dbReference type="ARBA" id="ARBA00022989"/>
    </source>
</evidence>